<dbReference type="EMBL" id="QYUK01000008">
    <property type="protein sequence ID" value="RJF94822.1"/>
    <property type="molecule type" value="Genomic_DNA"/>
</dbReference>
<keyword evidence="3" id="KW-1185">Reference proteome</keyword>
<evidence type="ECO:0000313" key="3">
    <source>
        <dbReference type="Proteomes" id="UP000284605"/>
    </source>
</evidence>
<feature type="domain" description="Antitoxin Xre/MbcA/ParS-like toxin-binding" evidence="1">
    <location>
        <begin position="15"/>
        <end position="56"/>
    </location>
</feature>
<accession>A0A418WU82</accession>
<organism evidence="2 3">
    <name type="scientific">Oleomonas cavernae</name>
    <dbReference type="NCBI Taxonomy" id="2320859"/>
    <lineage>
        <taxon>Bacteria</taxon>
        <taxon>Pseudomonadati</taxon>
        <taxon>Pseudomonadota</taxon>
        <taxon>Alphaproteobacteria</taxon>
        <taxon>Acetobacterales</taxon>
        <taxon>Acetobacteraceae</taxon>
        <taxon>Oleomonas</taxon>
    </lineage>
</organism>
<evidence type="ECO:0000313" key="2">
    <source>
        <dbReference type="EMBL" id="RJF94822.1"/>
    </source>
</evidence>
<evidence type="ECO:0000259" key="1">
    <source>
        <dbReference type="Pfam" id="PF09722"/>
    </source>
</evidence>
<proteinExistence type="predicted"/>
<reference evidence="2 3" key="1">
    <citation type="submission" date="2018-09" db="EMBL/GenBank/DDBJ databases">
        <authorList>
            <person name="Zhu H."/>
        </authorList>
    </citation>
    <scope>NUCLEOTIDE SEQUENCE [LARGE SCALE GENOMIC DNA]</scope>
    <source>
        <strain evidence="2 3">K1W22B-8</strain>
    </source>
</reference>
<dbReference type="Pfam" id="PF09722">
    <property type="entry name" value="Xre_MbcA_ParS_C"/>
    <property type="match status" value="1"/>
</dbReference>
<dbReference type="RefSeq" id="WP_119776376.1">
    <property type="nucleotide sequence ID" value="NZ_QYUK01000008.1"/>
</dbReference>
<comment type="caution">
    <text evidence="2">The sequence shown here is derived from an EMBL/GenBank/DDBJ whole genome shotgun (WGS) entry which is preliminary data.</text>
</comment>
<protein>
    <submittedName>
        <fullName evidence="2">DUF2384 domain-containing protein</fullName>
    </submittedName>
</protein>
<dbReference type="InterPro" id="IPR024467">
    <property type="entry name" value="Xre/MbcA/ParS-like_toxin-bd"/>
</dbReference>
<name>A0A418WU82_9PROT</name>
<gene>
    <name evidence="2" type="ORF">D3874_03130</name>
</gene>
<dbReference type="AlphaFoldDB" id="A0A418WU82"/>
<dbReference type="OrthoDB" id="7579205at2"/>
<sequence>MMFEVMARLLEIYTEAEAKLWLVSPHPQLDGQLPVDLIEQGKSAEVVQVIDRILHGAYL</sequence>
<dbReference type="Proteomes" id="UP000284605">
    <property type="component" value="Unassembled WGS sequence"/>
</dbReference>